<dbReference type="RefSeq" id="XP_041166966.1">
    <property type="nucleotide sequence ID" value="XM_041310253.1"/>
</dbReference>
<keyword evidence="1" id="KW-1133">Transmembrane helix</keyword>
<accession>A0A9P7J7A7</accession>
<evidence type="ECO:0000256" key="1">
    <source>
        <dbReference type="SAM" id="Phobius"/>
    </source>
</evidence>
<name>A0A9P7J7A7_9AGAM</name>
<sequence>MPYRTPKLTQRKIKPARMLPQFSIILTPFLIPVLALHPKGQLNILPHASMLCPLYGPYGSSELQHCHGITPKLIHVIIFAWAMLAMLYCCTGGV</sequence>
<comment type="caution">
    <text evidence="2">The sequence shown here is derived from an EMBL/GenBank/DDBJ whole genome shotgun (WGS) entry which is preliminary data.</text>
</comment>
<reference evidence="2" key="1">
    <citation type="journal article" date="2020" name="New Phytol.">
        <title>Comparative genomics reveals dynamic genome evolution in host specialist ectomycorrhizal fungi.</title>
        <authorList>
            <person name="Lofgren L.A."/>
            <person name="Nguyen N.H."/>
            <person name="Vilgalys R."/>
            <person name="Ruytinx J."/>
            <person name="Liao H.L."/>
            <person name="Branco S."/>
            <person name="Kuo A."/>
            <person name="LaButti K."/>
            <person name="Lipzen A."/>
            <person name="Andreopoulos W."/>
            <person name="Pangilinan J."/>
            <person name="Riley R."/>
            <person name="Hundley H."/>
            <person name="Na H."/>
            <person name="Barry K."/>
            <person name="Grigoriev I.V."/>
            <person name="Stajich J.E."/>
            <person name="Kennedy P.G."/>
        </authorList>
    </citation>
    <scope>NUCLEOTIDE SEQUENCE</scope>
    <source>
        <strain evidence="2">S12</strain>
    </source>
</reference>
<keyword evidence="3" id="KW-1185">Reference proteome</keyword>
<dbReference type="Proteomes" id="UP000719766">
    <property type="component" value="Unassembled WGS sequence"/>
</dbReference>
<evidence type="ECO:0000313" key="2">
    <source>
        <dbReference type="EMBL" id="KAG1806495.1"/>
    </source>
</evidence>
<keyword evidence="1" id="KW-0812">Transmembrane</keyword>
<protein>
    <submittedName>
        <fullName evidence="2">Uncharacterized protein</fullName>
    </submittedName>
</protein>
<gene>
    <name evidence="2" type="ORF">HD556DRAFT_316957</name>
</gene>
<dbReference type="OrthoDB" id="10548769at2759"/>
<proteinExistence type="predicted"/>
<keyword evidence="1" id="KW-0472">Membrane</keyword>
<dbReference type="AlphaFoldDB" id="A0A9P7J7A7"/>
<evidence type="ECO:0000313" key="3">
    <source>
        <dbReference type="Proteomes" id="UP000719766"/>
    </source>
</evidence>
<feature type="transmembrane region" description="Helical" evidence="1">
    <location>
        <begin position="73"/>
        <end position="91"/>
    </location>
</feature>
<organism evidence="2 3">
    <name type="scientific">Suillus plorans</name>
    <dbReference type="NCBI Taxonomy" id="116603"/>
    <lineage>
        <taxon>Eukaryota</taxon>
        <taxon>Fungi</taxon>
        <taxon>Dikarya</taxon>
        <taxon>Basidiomycota</taxon>
        <taxon>Agaricomycotina</taxon>
        <taxon>Agaricomycetes</taxon>
        <taxon>Agaricomycetidae</taxon>
        <taxon>Boletales</taxon>
        <taxon>Suillineae</taxon>
        <taxon>Suillaceae</taxon>
        <taxon>Suillus</taxon>
    </lineage>
</organism>
<dbReference type="GeneID" id="64604017"/>
<dbReference type="EMBL" id="JABBWE010000002">
    <property type="protein sequence ID" value="KAG1806495.1"/>
    <property type="molecule type" value="Genomic_DNA"/>
</dbReference>